<comment type="caution">
    <text evidence="3">The sequence shown here is derived from an EMBL/GenBank/DDBJ whole genome shotgun (WGS) entry which is preliminary data.</text>
</comment>
<dbReference type="InterPro" id="IPR020904">
    <property type="entry name" value="Sc_DH/Rdtase_CS"/>
</dbReference>
<dbReference type="PRINTS" id="PR00080">
    <property type="entry name" value="SDRFAMILY"/>
</dbReference>
<dbReference type="AlphaFoldDB" id="A0A7K1LAS0"/>
<reference evidence="3 4" key="1">
    <citation type="submission" date="2019-11" db="EMBL/GenBank/DDBJ databases">
        <authorList>
            <person name="Cao P."/>
        </authorList>
    </citation>
    <scope>NUCLEOTIDE SEQUENCE [LARGE SCALE GENOMIC DNA]</scope>
    <source>
        <strain evidence="3 4">NEAU-AAG5</strain>
    </source>
</reference>
<gene>
    <name evidence="3" type="ORF">GNZ18_32525</name>
</gene>
<dbReference type="SUPFAM" id="SSF51735">
    <property type="entry name" value="NAD(P)-binding Rossmann-fold domains"/>
    <property type="match status" value="1"/>
</dbReference>
<dbReference type="EMBL" id="WOFH01000014">
    <property type="protein sequence ID" value="MUN41285.1"/>
    <property type="molecule type" value="Genomic_DNA"/>
</dbReference>
<name>A0A7K1LAS0_9ACTN</name>
<protein>
    <submittedName>
        <fullName evidence="3">SDR family oxidoreductase</fullName>
    </submittedName>
</protein>
<dbReference type="CDD" id="cd05233">
    <property type="entry name" value="SDR_c"/>
    <property type="match status" value="1"/>
</dbReference>
<evidence type="ECO:0000256" key="2">
    <source>
        <dbReference type="ARBA" id="ARBA00023002"/>
    </source>
</evidence>
<dbReference type="PRINTS" id="PR00081">
    <property type="entry name" value="GDHRDH"/>
</dbReference>
<dbReference type="PROSITE" id="PS00061">
    <property type="entry name" value="ADH_SHORT"/>
    <property type="match status" value="1"/>
</dbReference>
<dbReference type="FunFam" id="3.40.50.720:FF:000084">
    <property type="entry name" value="Short-chain dehydrogenase reductase"/>
    <property type="match status" value="1"/>
</dbReference>
<dbReference type="PANTHER" id="PTHR43639">
    <property type="entry name" value="OXIDOREDUCTASE, SHORT-CHAIN DEHYDROGENASE/REDUCTASE FAMILY (AFU_ORTHOLOGUE AFUA_5G02870)"/>
    <property type="match status" value="1"/>
</dbReference>
<evidence type="ECO:0000313" key="4">
    <source>
        <dbReference type="Proteomes" id="UP000432015"/>
    </source>
</evidence>
<dbReference type="Gene3D" id="3.40.50.720">
    <property type="entry name" value="NAD(P)-binding Rossmann-like Domain"/>
    <property type="match status" value="1"/>
</dbReference>
<keyword evidence="4" id="KW-1185">Reference proteome</keyword>
<proteinExistence type="inferred from homology"/>
<organism evidence="3 4">
    <name type="scientific">Actinomadura litoris</name>
    <dbReference type="NCBI Taxonomy" id="2678616"/>
    <lineage>
        <taxon>Bacteria</taxon>
        <taxon>Bacillati</taxon>
        <taxon>Actinomycetota</taxon>
        <taxon>Actinomycetes</taxon>
        <taxon>Streptosporangiales</taxon>
        <taxon>Thermomonosporaceae</taxon>
        <taxon>Actinomadura</taxon>
    </lineage>
</organism>
<accession>A0A7K1LAS0</accession>
<comment type="similarity">
    <text evidence="1">Belongs to the short-chain dehydrogenases/reductases (SDR) family.</text>
</comment>
<dbReference type="InterPro" id="IPR002347">
    <property type="entry name" value="SDR_fam"/>
</dbReference>
<dbReference type="InterPro" id="IPR036291">
    <property type="entry name" value="NAD(P)-bd_dom_sf"/>
</dbReference>
<evidence type="ECO:0000313" key="3">
    <source>
        <dbReference type="EMBL" id="MUN41285.1"/>
    </source>
</evidence>
<dbReference type="GO" id="GO:0016491">
    <property type="term" value="F:oxidoreductase activity"/>
    <property type="evidence" value="ECO:0007669"/>
    <property type="project" value="UniProtKB-KW"/>
</dbReference>
<sequence length="251" mass="25762">MGSGALEGRAVIVTGGGTGIGRATALGFAAEGARVLVVGRTEARLKEVAAEGPGIEVHVADVAEDGAAAGVMKAAVEAFGRVDVLVNNAAIIRPAQLGAIDRDAAERQFDTNLLGPLFLAQEALPHLERTGGAIVNITSMPAGRGWPNNTVYGAGKVALDFMTHTWAVELAPRGIRVVSVAPGATRTPVLEHAGLSPEQVQAVGEELVQHIPLARIAEPEEVAWWIVAAARPEAGYVTGSVIRVDGGIGIA</sequence>
<evidence type="ECO:0000256" key="1">
    <source>
        <dbReference type="ARBA" id="ARBA00006484"/>
    </source>
</evidence>
<keyword evidence="2" id="KW-0560">Oxidoreductase</keyword>
<dbReference type="RefSeq" id="WP_156220476.1">
    <property type="nucleotide sequence ID" value="NZ_WOFH01000014.1"/>
</dbReference>
<dbReference type="Pfam" id="PF13561">
    <property type="entry name" value="adh_short_C2"/>
    <property type="match status" value="1"/>
</dbReference>
<dbReference type="PANTHER" id="PTHR43639:SF1">
    <property type="entry name" value="SHORT-CHAIN DEHYDROGENASE_REDUCTASE FAMILY PROTEIN"/>
    <property type="match status" value="1"/>
</dbReference>
<dbReference type="Proteomes" id="UP000432015">
    <property type="component" value="Unassembled WGS sequence"/>
</dbReference>